<keyword evidence="1" id="KW-1133">Transmembrane helix</keyword>
<dbReference type="AlphaFoldDB" id="A0AA36PF46"/>
<evidence type="ECO:0000313" key="3">
    <source>
        <dbReference type="Proteomes" id="UP000040841"/>
    </source>
</evidence>
<dbReference type="Gene3D" id="1.10.10.10">
    <property type="entry name" value="Winged helix-like DNA-binding domain superfamily/Winged helix DNA-binding domain"/>
    <property type="match status" value="1"/>
</dbReference>
<dbReference type="EMBL" id="CQBM01000002">
    <property type="protein sequence ID" value="CNH90304.1"/>
    <property type="molecule type" value="Genomic_DNA"/>
</dbReference>
<proteinExistence type="predicted"/>
<dbReference type="SUPFAM" id="SSF46894">
    <property type="entry name" value="C-terminal effector domain of the bipartite response regulators"/>
    <property type="match status" value="1"/>
</dbReference>
<accession>A0AA36PF46</accession>
<feature type="transmembrane region" description="Helical" evidence="1">
    <location>
        <begin position="131"/>
        <end position="153"/>
    </location>
</feature>
<dbReference type="GO" id="GO:0006355">
    <property type="term" value="P:regulation of DNA-templated transcription"/>
    <property type="evidence" value="ECO:0007669"/>
    <property type="project" value="InterPro"/>
</dbReference>
<dbReference type="GO" id="GO:0003677">
    <property type="term" value="F:DNA binding"/>
    <property type="evidence" value="ECO:0007669"/>
    <property type="project" value="InterPro"/>
</dbReference>
<sequence>MVNNDFISSNVILCEDVIFNPLKRTLTREDNVVPLSESESCLLKMLLAQTCSKREVMYAIWEKRGVIVTESSYYKLVRQLRSSFKKASLDEGLITTLPRIGILYTGTKKALPDDCESIEPAQNKAVEKQNIIDAAITVCTLAIAAGCSFLYVFTVG</sequence>
<comment type="caution">
    <text evidence="2">The sequence shown here is derived from an EMBL/GenBank/DDBJ whole genome shotgun (WGS) entry which is preliminary data.</text>
</comment>
<keyword evidence="1" id="KW-0472">Membrane</keyword>
<protein>
    <submittedName>
        <fullName evidence="2">Transcriptional regulator CadC</fullName>
    </submittedName>
</protein>
<gene>
    <name evidence="2" type="ORF">ERS008502_01692</name>
</gene>
<evidence type="ECO:0000256" key="1">
    <source>
        <dbReference type="SAM" id="Phobius"/>
    </source>
</evidence>
<reference evidence="2 3" key="1">
    <citation type="submission" date="2015-03" db="EMBL/GenBank/DDBJ databases">
        <authorList>
            <consortium name="Pathogen Informatics"/>
            <person name="Murphy D."/>
        </authorList>
    </citation>
    <scope>NUCLEOTIDE SEQUENCE [LARGE SCALE GENOMIC DNA]</scope>
    <source>
        <strain evidence="2 3">FE82747</strain>
    </source>
</reference>
<organism evidence="2 3">
    <name type="scientific">Yersinia mollaretii</name>
    <dbReference type="NCBI Taxonomy" id="33060"/>
    <lineage>
        <taxon>Bacteria</taxon>
        <taxon>Pseudomonadati</taxon>
        <taxon>Pseudomonadota</taxon>
        <taxon>Gammaproteobacteria</taxon>
        <taxon>Enterobacterales</taxon>
        <taxon>Yersiniaceae</taxon>
        <taxon>Yersinia</taxon>
    </lineage>
</organism>
<evidence type="ECO:0000313" key="2">
    <source>
        <dbReference type="EMBL" id="CNH90304.1"/>
    </source>
</evidence>
<dbReference type="Proteomes" id="UP000040841">
    <property type="component" value="Unassembled WGS sequence"/>
</dbReference>
<keyword evidence="1" id="KW-0812">Transmembrane</keyword>
<dbReference type="InterPro" id="IPR036388">
    <property type="entry name" value="WH-like_DNA-bd_sf"/>
</dbReference>
<dbReference type="InterPro" id="IPR016032">
    <property type="entry name" value="Sig_transdc_resp-reg_C-effctor"/>
</dbReference>
<dbReference type="RefSeq" id="WP_049678385.1">
    <property type="nucleotide sequence ID" value="NZ_CABMMJ010000002.1"/>
</dbReference>
<name>A0AA36PF46_YERMO</name>